<feature type="compositionally biased region" description="Polar residues" evidence="1">
    <location>
        <begin position="110"/>
        <end position="120"/>
    </location>
</feature>
<feature type="compositionally biased region" description="Basic and acidic residues" evidence="1">
    <location>
        <begin position="146"/>
        <end position="155"/>
    </location>
</feature>
<keyword evidence="3" id="KW-1185">Reference proteome</keyword>
<dbReference type="Proteomes" id="UP000267029">
    <property type="component" value="Unassembled WGS sequence"/>
</dbReference>
<gene>
    <name evidence="2" type="ORF">MCOS_LOCUS2585</name>
</gene>
<evidence type="ECO:0000313" key="3">
    <source>
        <dbReference type="Proteomes" id="UP000267029"/>
    </source>
</evidence>
<feature type="region of interest" description="Disordered" evidence="1">
    <location>
        <begin position="104"/>
        <end position="155"/>
    </location>
</feature>
<name>A0A0R3U6Z5_MESCO</name>
<protein>
    <submittedName>
        <fullName evidence="2">Uncharacterized protein</fullName>
    </submittedName>
</protein>
<proteinExistence type="predicted"/>
<reference evidence="2 3" key="1">
    <citation type="submission" date="2018-10" db="EMBL/GenBank/DDBJ databases">
        <authorList>
            <consortium name="Pathogen Informatics"/>
        </authorList>
    </citation>
    <scope>NUCLEOTIDE SEQUENCE [LARGE SCALE GENOMIC DNA]</scope>
</reference>
<organism evidence="2 3">
    <name type="scientific">Mesocestoides corti</name>
    <name type="common">Flatworm</name>
    <dbReference type="NCBI Taxonomy" id="53468"/>
    <lineage>
        <taxon>Eukaryota</taxon>
        <taxon>Metazoa</taxon>
        <taxon>Spiralia</taxon>
        <taxon>Lophotrochozoa</taxon>
        <taxon>Platyhelminthes</taxon>
        <taxon>Cestoda</taxon>
        <taxon>Eucestoda</taxon>
        <taxon>Cyclophyllidea</taxon>
        <taxon>Mesocestoididae</taxon>
        <taxon>Mesocestoides</taxon>
    </lineage>
</organism>
<feature type="region of interest" description="Disordered" evidence="1">
    <location>
        <begin position="187"/>
        <end position="295"/>
    </location>
</feature>
<dbReference type="STRING" id="53468.A0A0R3U6Z5"/>
<accession>A0A0R3U6Z5</accession>
<evidence type="ECO:0000313" key="2">
    <source>
        <dbReference type="EMBL" id="VDD76582.1"/>
    </source>
</evidence>
<sequence>MSRVFSPVSCSSTSQQHVVISTSPASSSSTARMWTYPTGTVGWPSTWRLVGDRHFEVIEMLTNFGANLEAPTVTTGETVFDICEDEKLHERLVLLREELKRRQTLHKAQNHANQFASNGDNSNRSRSGLSRRRSSNPRSASIRRTSMRDKAKLSWKEARQEAETCSLVVPTADGDSMVEEVVKTPVWMTSVEDPNGGKNVRTPDSPETIQPLPDLYRHPSATLNTPLPPTARIRPTSTPTKGDTLVDGSRLQSQKIESLPRKRGGESPPLRPRLTSRLSDLHPPGRPANGAQPAHFISTNGIGQPNLNLHNAYYSVPNQPVTKWTQPRGTPQVLLSTGAKPMGGVSPGVIASPLQPGASVTRPPLKRDLIISDARRMDQGNVGISGKCCAIM</sequence>
<dbReference type="EMBL" id="UXSR01000442">
    <property type="protein sequence ID" value="VDD76582.1"/>
    <property type="molecule type" value="Genomic_DNA"/>
</dbReference>
<dbReference type="OrthoDB" id="6287258at2759"/>
<dbReference type="AlphaFoldDB" id="A0A0R3U6Z5"/>
<evidence type="ECO:0000256" key="1">
    <source>
        <dbReference type="SAM" id="MobiDB-lite"/>
    </source>
</evidence>